<reference evidence="1" key="1">
    <citation type="submission" date="2014-11" db="EMBL/GenBank/DDBJ databases">
        <authorList>
            <person name="Amaro Gonzalez C."/>
        </authorList>
    </citation>
    <scope>NUCLEOTIDE SEQUENCE</scope>
</reference>
<reference evidence="1" key="2">
    <citation type="journal article" date="2015" name="Fish Shellfish Immunol.">
        <title>Early steps in the European eel (Anguilla anguilla)-Vibrio vulnificus interaction in the gills: Role of the RtxA13 toxin.</title>
        <authorList>
            <person name="Callol A."/>
            <person name="Pajuelo D."/>
            <person name="Ebbesson L."/>
            <person name="Teles M."/>
            <person name="MacKenzie S."/>
            <person name="Amaro C."/>
        </authorList>
    </citation>
    <scope>NUCLEOTIDE SEQUENCE</scope>
</reference>
<evidence type="ECO:0000313" key="1">
    <source>
        <dbReference type="EMBL" id="JAH57693.1"/>
    </source>
</evidence>
<sequence length="15" mass="1500">MAGKFNNACVCVAGD</sequence>
<protein>
    <submittedName>
        <fullName evidence="1">Uncharacterized protein</fullName>
    </submittedName>
</protein>
<proteinExistence type="predicted"/>
<name>A0A0E9TY71_ANGAN</name>
<organism evidence="1">
    <name type="scientific">Anguilla anguilla</name>
    <name type="common">European freshwater eel</name>
    <name type="synonym">Muraena anguilla</name>
    <dbReference type="NCBI Taxonomy" id="7936"/>
    <lineage>
        <taxon>Eukaryota</taxon>
        <taxon>Metazoa</taxon>
        <taxon>Chordata</taxon>
        <taxon>Craniata</taxon>
        <taxon>Vertebrata</taxon>
        <taxon>Euteleostomi</taxon>
        <taxon>Actinopterygii</taxon>
        <taxon>Neopterygii</taxon>
        <taxon>Teleostei</taxon>
        <taxon>Anguilliformes</taxon>
        <taxon>Anguillidae</taxon>
        <taxon>Anguilla</taxon>
    </lineage>
</organism>
<accession>A0A0E9TY71</accession>
<dbReference type="EMBL" id="GBXM01050884">
    <property type="protein sequence ID" value="JAH57693.1"/>
    <property type="molecule type" value="Transcribed_RNA"/>
</dbReference>